<dbReference type="Proteomes" id="UP000094569">
    <property type="component" value="Unassembled WGS sequence"/>
</dbReference>
<evidence type="ECO:0000313" key="1">
    <source>
        <dbReference type="EMBL" id="ODM18855.1"/>
    </source>
</evidence>
<dbReference type="VEuPathDB" id="FungiDB:SI65_05472"/>
<gene>
    <name evidence="1" type="ORF">SI65_05472</name>
</gene>
<evidence type="ECO:0000313" key="2">
    <source>
        <dbReference type="Proteomes" id="UP000094569"/>
    </source>
</evidence>
<sequence>MLARFQEDDLPSYVWVSIEEVKRFDLALYKVWKTLGNRVNRKRGATGVASQGLEAVELQFPLPKNDPLWNAITKHEWLAAITEDAEYNKLHDTREEEWISKSEKPLRAVEYQHFTE</sequence>
<keyword evidence="2" id="KW-1185">Reference proteome</keyword>
<proteinExistence type="predicted"/>
<protein>
    <submittedName>
        <fullName evidence="1">Uncharacterized protein</fullName>
    </submittedName>
</protein>
<accession>A0A1E3BD10</accession>
<name>A0A1E3BD10_ASPCR</name>
<dbReference type="AlphaFoldDB" id="A0A1E3BD10"/>
<comment type="caution">
    <text evidence="1">The sequence shown here is derived from an EMBL/GenBank/DDBJ whole genome shotgun (WGS) entry which is preliminary data.</text>
</comment>
<organism evidence="1 2">
    <name type="scientific">Aspergillus cristatus</name>
    <name type="common">Chinese Fuzhuan brick tea-fermentation fungus</name>
    <name type="synonym">Eurotium cristatum</name>
    <dbReference type="NCBI Taxonomy" id="573508"/>
    <lineage>
        <taxon>Eukaryota</taxon>
        <taxon>Fungi</taxon>
        <taxon>Dikarya</taxon>
        <taxon>Ascomycota</taxon>
        <taxon>Pezizomycotina</taxon>
        <taxon>Eurotiomycetes</taxon>
        <taxon>Eurotiomycetidae</taxon>
        <taxon>Eurotiales</taxon>
        <taxon>Aspergillaceae</taxon>
        <taxon>Aspergillus</taxon>
        <taxon>Aspergillus subgen. Aspergillus</taxon>
    </lineage>
</organism>
<dbReference type="OrthoDB" id="10261408at2759"/>
<reference evidence="1 2" key="1">
    <citation type="journal article" date="2016" name="BMC Genomics">
        <title>Comparative genomic and transcriptomic analyses of the Fuzhuan brick tea-fermentation fungus Aspergillus cristatus.</title>
        <authorList>
            <person name="Ge Y."/>
            <person name="Wang Y."/>
            <person name="Liu Y."/>
            <person name="Tan Y."/>
            <person name="Ren X."/>
            <person name="Zhang X."/>
            <person name="Hyde K.D."/>
            <person name="Liu Y."/>
            <person name="Liu Z."/>
        </authorList>
    </citation>
    <scope>NUCLEOTIDE SEQUENCE [LARGE SCALE GENOMIC DNA]</scope>
    <source>
        <strain evidence="1 2">GZAAS20.1005</strain>
    </source>
</reference>
<dbReference type="EMBL" id="JXNT01000005">
    <property type="protein sequence ID" value="ODM18855.1"/>
    <property type="molecule type" value="Genomic_DNA"/>
</dbReference>
<dbReference type="STRING" id="573508.A0A1E3BD10"/>